<keyword evidence="3" id="KW-0255">Endonuclease</keyword>
<dbReference type="Gene3D" id="3.30.1370.110">
    <property type="match status" value="1"/>
</dbReference>
<dbReference type="PANTHER" id="PTHR35562:SF2">
    <property type="entry name" value="DNA ENDONUCLEASE SMRA-RELATED"/>
    <property type="match status" value="1"/>
</dbReference>
<gene>
    <name evidence="3" type="ORF">SAMN05421881_100187</name>
</gene>
<feature type="region of interest" description="Disordered" evidence="1">
    <location>
        <begin position="43"/>
        <end position="70"/>
    </location>
</feature>
<dbReference type="GO" id="GO:0004519">
    <property type="term" value="F:endonuclease activity"/>
    <property type="evidence" value="ECO:0007669"/>
    <property type="project" value="UniProtKB-KW"/>
</dbReference>
<feature type="domain" description="Smr" evidence="2">
    <location>
        <begin position="118"/>
        <end position="199"/>
    </location>
</feature>
<sequence length="201" mass="22549">MWQIKHATGATADVRMKAGNQPSGLNKEAELDDAALFREAMRGVKPLQTSARVEHDRPKPRPVPRPKRAAPSVLEDTFSDHYAFEMAEEGEWSFVRPGLQRNGLRRLRSGYWHVQAELDLHGLTREAARRKLAWFLERCAQQGYRCVRIIHGRGHGSKDRQPVLKALIGGWLAQCEAVLAFCQARQEDGGGGAMMVLLKKG</sequence>
<keyword evidence="3" id="KW-0540">Nuclease</keyword>
<dbReference type="AlphaFoldDB" id="A0A1H3BS36"/>
<dbReference type="STRING" id="44576.SAMN05421881_100187"/>
<evidence type="ECO:0000313" key="4">
    <source>
        <dbReference type="Proteomes" id="UP000198640"/>
    </source>
</evidence>
<dbReference type="RefSeq" id="WP_245725019.1">
    <property type="nucleotide sequence ID" value="NZ_FNOY01000001.1"/>
</dbReference>
<evidence type="ECO:0000256" key="1">
    <source>
        <dbReference type="SAM" id="MobiDB-lite"/>
    </source>
</evidence>
<dbReference type="PROSITE" id="PS50828">
    <property type="entry name" value="SMR"/>
    <property type="match status" value="1"/>
</dbReference>
<dbReference type="PANTHER" id="PTHR35562">
    <property type="entry name" value="DNA ENDONUCLEASE SMRA-RELATED"/>
    <property type="match status" value="1"/>
</dbReference>
<dbReference type="InterPro" id="IPR036063">
    <property type="entry name" value="Smr_dom_sf"/>
</dbReference>
<feature type="region of interest" description="Disordered" evidence="1">
    <location>
        <begin position="1"/>
        <end position="26"/>
    </location>
</feature>
<reference evidence="3 4" key="1">
    <citation type="submission" date="2016-10" db="EMBL/GenBank/DDBJ databases">
        <authorList>
            <person name="de Groot N.N."/>
        </authorList>
    </citation>
    <scope>NUCLEOTIDE SEQUENCE [LARGE SCALE GENOMIC DNA]</scope>
    <source>
        <strain evidence="3 4">Nm1</strain>
    </source>
</reference>
<name>A0A1H3BS36_9PROT</name>
<organism evidence="3 4">
    <name type="scientific">Nitrosomonas halophila</name>
    <dbReference type="NCBI Taxonomy" id="44576"/>
    <lineage>
        <taxon>Bacteria</taxon>
        <taxon>Pseudomonadati</taxon>
        <taxon>Pseudomonadota</taxon>
        <taxon>Betaproteobacteria</taxon>
        <taxon>Nitrosomonadales</taxon>
        <taxon>Nitrosomonadaceae</taxon>
        <taxon>Nitrosomonas</taxon>
    </lineage>
</organism>
<accession>A0A1H3BS36</accession>
<evidence type="ECO:0000259" key="2">
    <source>
        <dbReference type="PROSITE" id="PS50828"/>
    </source>
</evidence>
<dbReference type="EMBL" id="FNOY01000001">
    <property type="protein sequence ID" value="SDX43989.1"/>
    <property type="molecule type" value="Genomic_DNA"/>
</dbReference>
<dbReference type="Pfam" id="PF01713">
    <property type="entry name" value="Smr"/>
    <property type="match status" value="1"/>
</dbReference>
<protein>
    <submittedName>
        <fullName evidence="3">DNA-nicking endonuclease, Smr domain</fullName>
    </submittedName>
</protein>
<dbReference type="SUPFAM" id="SSF160443">
    <property type="entry name" value="SMR domain-like"/>
    <property type="match status" value="1"/>
</dbReference>
<keyword evidence="3" id="KW-0378">Hydrolase</keyword>
<dbReference type="SMART" id="SM00463">
    <property type="entry name" value="SMR"/>
    <property type="match status" value="1"/>
</dbReference>
<proteinExistence type="predicted"/>
<keyword evidence="4" id="KW-1185">Reference proteome</keyword>
<dbReference type="InterPro" id="IPR002625">
    <property type="entry name" value="Smr_dom"/>
</dbReference>
<evidence type="ECO:0000313" key="3">
    <source>
        <dbReference type="EMBL" id="SDX43989.1"/>
    </source>
</evidence>
<dbReference type="Proteomes" id="UP000198640">
    <property type="component" value="Unassembled WGS sequence"/>
</dbReference>